<dbReference type="InParanoid" id="T1HP33"/>
<name>T1HP33_RHOPR</name>
<dbReference type="OMA" id="TWKSLWL"/>
<protein>
    <submittedName>
        <fullName evidence="2">AAA_12 domain-containing protein</fullName>
    </submittedName>
</protein>
<dbReference type="AlphaFoldDB" id="T1HP33"/>
<dbReference type="STRING" id="13249.T1HP33"/>
<dbReference type="eggNOG" id="KOG1801">
    <property type="taxonomic scope" value="Eukaryota"/>
</dbReference>
<feature type="domain" description="DNA2/NAM7 helicase-like C-terminal" evidence="1">
    <location>
        <begin position="4"/>
        <end position="55"/>
    </location>
</feature>
<sequence>MKYTKVNTVDSYQGQEKDVIIFSCVRTEGVGFLNDRLRVNVALTRARKCLIVVANFSSLQTDKTWKSLWLNAKQRGLIRDIPKSCTNLVDLLKPQAKKNK</sequence>
<dbReference type="SUPFAM" id="SSF52540">
    <property type="entry name" value="P-loop containing nucleoside triphosphate hydrolases"/>
    <property type="match status" value="1"/>
</dbReference>
<accession>T1HP33</accession>
<dbReference type="EnsemblMetazoa" id="RPRC005807-RA">
    <property type="protein sequence ID" value="RPRC005807-PA"/>
    <property type="gene ID" value="RPRC005807"/>
</dbReference>
<dbReference type="PANTHER" id="PTHR10887">
    <property type="entry name" value="DNA2/NAM7 HELICASE FAMILY"/>
    <property type="match status" value="1"/>
</dbReference>
<dbReference type="Pfam" id="PF13087">
    <property type="entry name" value="AAA_12"/>
    <property type="match status" value="1"/>
</dbReference>
<reference evidence="2" key="1">
    <citation type="submission" date="2015-05" db="UniProtKB">
        <authorList>
            <consortium name="EnsemblMetazoa"/>
        </authorList>
    </citation>
    <scope>IDENTIFICATION</scope>
</reference>
<dbReference type="CDD" id="cd18808">
    <property type="entry name" value="SF1_C_Upf1"/>
    <property type="match status" value="1"/>
</dbReference>
<proteinExistence type="predicted"/>
<evidence type="ECO:0000313" key="2">
    <source>
        <dbReference type="EnsemblMetazoa" id="RPRC005807-PA"/>
    </source>
</evidence>
<dbReference type="HOGENOM" id="CLU_2309442_0_0_1"/>
<organism evidence="2 3">
    <name type="scientific">Rhodnius prolixus</name>
    <name type="common">Triatomid bug</name>
    <dbReference type="NCBI Taxonomy" id="13249"/>
    <lineage>
        <taxon>Eukaryota</taxon>
        <taxon>Metazoa</taxon>
        <taxon>Ecdysozoa</taxon>
        <taxon>Arthropoda</taxon>
        <taxon>Hexapoda</taxon>
        <taxon>Insecta</taxon>
        <taxon>Pterygota</taxon>
        <taxon>Neoptera</taxon>
        <taxon>Paraneoptera</taxon>
        <taxon>Hemiptera</taxon>
        <taxon>Heteroptera</taxon>
        <taxon>Panheteroptera</taxon>
        <taxon>Cimicomorpha</taxon>
        <taxon>Reduviidae</taxon>
        <taxon>Triatominae</taxon>
        <taxon>Rhodnius</taxon>
    </lineage>
</organism>
<dbReference type="InterPro" id="IPR041679">
    <property type="entry name" value="DNA2/NAM7-like_C"/>
</dbReference>
<dbReference type="Proteomes" id="UP000015103">
    <property type="component" value="Unassembled WGS sequence"/>
</dbReference>
<dbReference type="VEuPathDB" id="VectorBase:RPRC005807"/>
<dbReference type="PANTHER" id="PTHR10887:SF495">
    <property type="entry name" value="HELICASE SENATAXIN ISOFORM X1-RELATED"/>
    <property type="match status" value="1"/>
</dbReference>
<dbReference type="EMBL" id="ACPB03013520">
    <property type="status" value="NOT_ANNOTATED_CDS"/>
    <property type="molecule type" value="Genomic_DNA"/>
</dbReference>
<keyword evidence="3" id="KW-1185">Reference proteome</keyword>
<dbReference type="GO" id="GO:0001147">
    <property type="term" value="F:transcription termination site sequence-specific DNA binding"/>
    <property type="evidence" value="ECO:0007669"/>
    <property type="project" value="TreeGrafter"/>
</dbReference>
<evidence type="ECO:0000313" key="3">
    <source>
        <dbReference type="Proteomes" id="UP000015103"/>
    </source>
</evidence>
<dbReference type="GO" id="GO:0006369">
    <property type="term" value="P:termination of RNA polymerase II transcription"/>
    <property type="evidence" value="ECO:0007669"/>
    <property type="project" value="TreeGrafter"/>
</dbReference>
<dbReference type="InterPro" id="IPR027417">
    <property type="entry name" value="P-loop_NTPase"/>
</dbReference>
<dbReference type="InterPro" id="IPR047187">
    <property type="entry name" value="SF1_C_Upf1"/>
</dbReference>
<evidence type="ECO:0000259" key="1">
    <source>
        <dbReference type="Pfam" id="PF13087"/>
    </source>
</evidence>
<dbReference type="GO" id="GO:0016604">
    <property type="term" value="C:nuclear body"/>
    <property type="evidence" value="ECO:0007669"/>
    <property type="project" value="TreeGrafter"/>
</dbReference>
<dbReference type="InterPro" id="IPR045055">
    <property type="entry name" value="DNA2/NAM7-like"/>
</dbReference>
<dbReference type="Gene3D" id="3.40.50.300">
    <property type="entry name" value="P-loop containing nucleotide triphosphate hydrolases"/>
    <property type="match status" value="1"/>
</dbReference>